<dbReference type="InterPro" id="IPR008207">
    <property type="entry name" value="Sig_transdc_His_kin_Hpt_dom"/>
</dbReference>
<feature type="non-terminal residue" evidence="6">
    <location>
        <position position="1"/>
    </location>
</feature>
<dbReference type="SUPFAM" id="SSF52172">
    <property type="entry name" value="CheY-like"/>
    <property type="match status" value="2"/>
</dbReference>
<evidence type="ECO:0000256" key="1">
    <source>
        <dbReference type="ARBA" id="ARBA00022553"/>
    </source>
</evidence>
<keyword evidence="1 3" id="KW-0597">Phosphoprotein</keyword>
<keyword evidence="6" id="KW-0418">Kinase</keyword>
<evidence type="ECO:0000259" key="5">
    <source>
        <dbReference type="PROSITE" id="PS50894"/>
    </source>
</evidence>
<dbReference type="AlphaFoldDB" id="A0A2N8TUR0"/>
<evidence type="ECO:0000313" key="7">
    <source>
        <dbReference type="Proteomes" id="UP000235943"/>
    </source>
</evidence>
<dbReference type="GO" id="GO:0005886">
    <property type="term" value="C:plasma membrane"/>
    <property type="evidence" value="ECO:0007669"/>
    <property type="project" value="UniProtKB-SubCell"/>
</dbReference>
<dbReference type="SMART" id="SM00448">
    <property type="entry name" value="REC"/>
    <property type="match status" value="2"/>
</dbReference>
<feature type="modified residue" description="4-aspartylphosphate" evidence="3">
    <location>
        <position position="214"/>
    </location>
</feature>
<dbReference type="PANTHER" id="PTHR45339:SF5">
    <property type="entry name" value="HISTIDINE KINASE"/>
    <property type="match status" value="1"/>
</dbReference>
<reference evidence="6 7" key="1">
    <citation type="submission" date="2018-01" db="EMBL/GenBank/DDBJ databases">
        <title>Draft genome sequence of Streptomyces sp. 13K301.</title>
        <authorList>
            <person name="Sahin N."/>
            <person name="Saygin H."/>
            <person name="Ay H."/>
        </authorList>
    </citation>
    <scope>NUCLEOTIDE SEQUENCE [LARGE SCALE GENOMIC DNA]</scope>
    <source>
        <strain evidence="6 7">13K301</strain>
    </source>
</reference>
<feature type="domain" description="HPt" evidence="5">
    <location>
        <begin position="313"/>
        <end position="413"/>
    </location>
</feature>
<evidence type="ECO:0000313" key="6">
    <source>
        <dbReference type="EMBL" id="PNG22759.1"/>
    </source>
</evidence>
<dbReference type="Pfam" id="PF00072">
    <property type="entry name" value="Response_reg"/>
    <property type="match status" value="2"/>
</dbReference>
<dbReference type="EMBL" id="POUC01000035">
    <property type="protein sequence ID" value="PNG22759.1"/>
    <property type="molecule type" value="Genomic_DNA"/>
</dbReference>
<dbReference type="OrthoDB" id="340764at2"/>
<accession>A0A2N8TUR0</accession>
<dbReference type="Gene3D" id="1.20.120.160">
    <property type="entry name" value="HPT domain"/>
    <property type="match status" value="1"/>
</dbReference>
<comment type="caution">
    <text evidence="6">The sequence shown here is derived from an EMBL/GenBank/DDBJ whole genome shotgun (WGS) entry which is preliminary data.</text>
</comment>
<keyword evidence="7" id="KW-1185">Reference proteome</keyword>
<dbReference type="CDD" id="cd17546">
    <property type="entry name" value="REC_hyHK_CKI1_RcsC-like"/>
    <property type="match status" value="1"/>
</dbReference>
<dbReference type="CDD" id="cd00088">
    <property type="entry name" value="HPT"/>
    <property type="match status" value="1"/>
</dbReference>
<dbReference type="SUPFAM" id="SSF47226">
    <property type="entry name" value="Histidine-containing phosphotransfer domain, HPT domain"/>
    <property type="match status" value="1"/>
</dbReference>
<dbReference type="PROSITE" id="PS50894">
    <property type="entry name" value="HPT"/>
    <property type="match status" value="1"/>
</dbReference>
<dbReference type="RefSeq" id="WP_146046146.1">
    <property type="nucleotide sequence ID" value="NZ_POUC01000035.1"/>
</dbReference>
<feature type="domain" description="Response regulatory" evidence="4">
    <location>
        <begin position="19"/>
        <end position="139"/>
    </location>
</feature>
<evidence type="ECO:0000256" key="2">
    <source>
        <dbReference type="PROSITE-ProRule" id="PRU00110"/>
    </source>
</evidence>
<evidence type="ECO:0000256" key="3">
    <source>
        <dbReference type="PROSITE-ProRule" id="PRU00169"/>
    </source>
</evidence>
<protein>
    <submittedName>
        <fullName evidence="6">Hybrid sensor histidine kinase/response regulator</fullName>
    </submittedName>
</protein>
<feature type="modified residue" description="Phosphohistidine" evidence="2">
    <location>
        <position position="352"/>
    </location>
</feature>
<dbReference type="Gene3D" id="3.40.50.2300">
    <property type="match status" value="2"/>
</dbReference>
<dbReference type="InterPro" id="IPR036641">
    <property type="entry name" value="HPT_dom_sf"/>
</dbReference>
<dbReference type="PANTHER" id="PTHR45339">
    <property type="entry name" value="HYBRID SIGNAL TRANSDUCTION HISTIDINE KINASE J"/>
    <property type="match status" value="1"/>
</dbReference>
<evidence type="ECO:0000259" key="4">
    <source>
        <dbReference type="PROSITE" id="PS50110"/>
    </source>
</evidence>
<dbReference type="Proteomes" id="UP000235943">
    <property type="component" value="Unassembled WGS sequence"/>
</dbReference>
<sequence length="416" mass="45421">CIRDRPPASPHPDILRGTRVLVVDDNDTNRLILETQLRRWHIGPTMVAGGPQALVALHEAEAAGRPFTLAIVDMYMPDMDGLELARRITTDQNLARVQLLLLTSGPQPPAAELHAAGIARSLSKPVHQSRLLDALVELATRPSPVAAAAPAAHPPTAPEPAHRGHLLLVEDNEINQMVAQGLLTRLGYSMDTAADGAQALLMTQEHSYQAVLMDCQMPRMDGYTATRELRRRERDHGHLPVIAMTAGVLAEDRERCMAAGMDDYVSKPVSADELEQALARWVHFTPPQAGSEDLRVSIEQRLDELRGIGSPAEHELVDRLVDHFLVRAPEMTSALFHALDRHDSQEIADQAHSLRGAAGNIGAVGLAARCEELEEHARSGEPTSLAQAAPRLQDELDRTCRTLETVRSHPPGREPG</sequence>
<keyword evidence="6" id="KW-0808">Transferase</keyword>
<gene>
    <name evidence="6" type="ORF">C1J00_07540</name>
</gene>
<dbReference type="GO" id="GO:0000160">
    <property type="term" value="P:phosphorelay signal transduction system"/>
    <property type="evidence" value="ECO:0007669"/>
    <property type="project" value="InterPro"/>
</dbReference>
<name>A0A2N8TUR0_9ACTN</name>
<proteinExistence type="predicted"/>
<feature type="modified residue" description="4-aspartylphosphate" evidence="3">
    <location>
        <position position="73"/>
    </location>
</feature>
<dbReference type="InterPro" id="IPR001789">
    <property type="entry name" value="Sig_transdc_resp-reg_receiver"/>
</dbReference>
<dbReference type="InterPro" id="IPR011006">
    <property type="entry name" value="CheY-like_superfamily"/>
</dbReference>
<dbReference type="GO" id="GO:0005524">
    <property type="term" value="F:ATP binding"/>
    <property type="evidence" value="ECO:0007669"/>
    <property type="project" value="UniProtKB-KW"/>
</dbReference>
<dbReference type="Pfam" id="PF01627">
    <property type="entry name" value="Hpt"/>
    <property type="match status" value="1"/>
</dbReference>
<organism evidence="6 7">
    <name type="scientific">Streptomyces cahuitamycinicus</name>
    <dbReference type="NCBI Taxonomy" id="2070367"/>
    <lineage>
        <taxon>Bacteria</taxon>
        <taxon>Bacillati</taxon>
        <taxon>Actinomycetota</taxon>
        <taxon>Actinomycetes</taxon>
        <taxon>Kitasatosporales</taxon>
        <taxon>Streptomycetaceae</taxon>
        <taxon>Streptomyces</taxon>
    </lineage>
</organism>
<dbReference type="PROSITE" id="PS50110">
    <property type="entry name" value="RESPONSE_REGULATORY"/>
    <property type="match status" value="2"/>
</dbReference>
<dbReference type="GO" id="GO:0016301">
    <property type="term" value="F:kinase activity"/>
    <property type="evidence" value="ECO:0007669"/>
    <property type="project" value="UniProtKB-KW"/>
</dbReference>
<feature type="domain" description="Response regulatory" evidence="4">
    <location>
        <begin position="165"/>
        <end position="282"/>
    </location>
</feature>